<reference evidence="4 5" key="1">
    <citation type="journal article" date="2018" name="Science">
        <title>The opium poppy genome and morphinan production.</title>
        <authorList>
            <person name="Guo L."/>
            <person name="Winzer T."/>
            <person name="Yang X."/>
            <person name="Li Y."/>
            <person name="Ning Z."/>
            <person name="He Z."/>
            <person name="Teodor R."/>
            <person name="Lu Y."/>
            <person name="Bowser T.A."/>
            <person name="Graham I.A."/>
            <person name="Ye K."/>
        </authorList>
    </citation>
    <scope>NUCLEOTIDE SEQUENCE [LARGE SCALE GENOMIC DNA]</scope>
    <source>
        <strain evidence="5">cv. HN1</strain>
        <tissue evidence="4">Leaves</tissue>
    </source>
</reference>
<feature type="signal peptide" evidence="3">
    <location>
        <begin position="1"/>
        <end position="23"/>
    </location>
</feature>
<comment type="similarity">
    <text evidence="1">Belongs to the Ole e I family.</text>
</comment>
<name>A0A4Y7I3J4_PAPSO</name>
<dbReference type="PANTHER" id="PTHR31614:SF2">
    <property type="entry name" value="F28N24.16 PROTEIN"/>
    <property type="match status" value="1"/>
</dbReference>
<evidence type="ECO:0000313" key="4">
    <source>
        <dbReference type="EMBL" id="RZC43443.1"/>
    </source>
</evidence>
<accession>A0A4Y7I3J4</accession>
<dbReference type="OrthoDB" id="1888725at2759"/>
<evidence type="ECO:0000256" key="3">
    <source>
        <dbReference type="SAM" id="SignalP"/>
    </source>
</evidence>
<protein>
    <submittedName>
        <fullName evidence="4">Uncharacterized protein</fullName>
    </submittedName>
</protein>
<dbReference type="AlphaFoldDB" id="A0A4Y7I3J4"/>
<keyword evidence="2" id="KW-1015">Disulfide bond</keyword>
<feature type="chain" id="PRO_5021220062" evidence="3">
    <location>
        <begin position="24"/>
        <end position="162"/>
    </location>
</feature>
<keyword evidence="3" id="KW-0732">Signal</keyword>
<evidence type="ECO:0000313" key="5">
    <source>
        <dbReference type="Proteomes" id="UP000316621"/>
    </source>
</evidence>
<proteinExistence type="inferred from homology"/>
<dbReference type="OMA" id="TTDEYGW"/>
<sequence length="162" mass="17530">MAKFSHSVLFLAAALCFVSAVSCEDFKVHGMVYCDTCLAGFETRVTEYMSGANVTLECRDREGGHLTYTGNGVTDKTGGYTILVDGDHEEEVCQVVLTESPRSDCTRKIPGRSVGRVAITANNGIQEPVRFVNSLGFLKDEPLEVCGEVIAELGLTPEDIMV</sequence>
<dbReference type="Proteomes" id="UP000316621">
    <property type="component" value="Chromosome 1"/>
</dbReference>
<dbReference type="PROSITE" id="PS51257">
    <property type="entry name" value="PROKAR_LIPOPROTEIN"/>
    <property type="match status" value="1"/>
</dbReference>
<keyword evidence="5" id="KW-1185">Reference proteome</keyword>
<gene>
    <name evidence="4" type="ORF">C5167_036386</name>
</gene>
<evidence type="ECO:0000256" key="1">
    <source>
        <dbReference type="ARBA" id="ARBA00010049"/>
    </source>
</evidence>
<dbReference type="Pfam" id="PF01190">
    <property type="entry name" value="Pollen_Ole_e_1"/>
    <property type="match status" value="1"/>
</dbReference>
<dbReference type="PANTHER" id="PTHR31614">
    <property type="entry name" value="PROTEIN DOWNSTREAM OF FLC-RELATED"/>
    <property type="match status" value="1"/>
</dbReference>
<dbReference type="InterPro" id="IPR006041">
    <property type="entry name" value="Pollen_Ole_e1_allergen"/>
</dbReference>
<organism evidence="4 5">
    <name type="scientific">Papaver somniferum</name>
    <name type="common">Opium poppy</name>
    <dbReference type="NCBI Taxonomy" id="3469"/>
    <lineage>
        <taxon>Eukaryota</taxon>
        <taxon>Viridiplantae</taxon>
        <taxon>Streptophyta</taxon>
        <taxon>Embryophyta</taxon>
        <taxon>Tracheophyta</taxon>
        <taxon>Spermatophyta</taxon>
        <taxon>Magnoliopsida</taxon>
        <taxon>Ranunculales</taxon>
        <taxon>Papaveraceae</taxon>
        <taxon>Papaveroideae</taxon>
        <taxon>Papaver</taxon>
    </lineage>
</organism>
<dbReference type="Gramene" id="RZC43443">
    <property type="protein sequence ID" value="RZC43443"/>
    <property type="gene ID" value="C5167_036386"/>
</dbReference>
<evidence type="ECO:0000256" key="2">
    <source>
        <dbReference type="ARBA" id="ARBA00023157"/>
    </source>
</evidence>
<dbReference type="EMBL" id="CM010715">
    <property type="protein sequence ID" value="RZC43443.1"/>
    <property type="molecule type" value="Genomic_DNA"/>
</dbReference>